<dbReference type="Gene3D" id="3.30.565.10">
    <property type="entry name" value="Histidine kinase-like ATPase, C-terminal domain"/>
    <property type="match status" value="1"/>
</dbReference>
<dbReference type="InterPro" id="IPR036097">
    <property type="entry name" value="HisK_dim/P_sf"/>
</dbReference>
<evidence type="ECO:0000259" key="11">
    <source>
        <dbReference type="PROSITE" id="PS50109"/>
    </source>
</evidence>
<evidence type="ECO:0000259" key="12">
    <source>
        <dbReference type="PROSITE" id="PS50110"/>
    </source>
</evidence>
<evidence type="ECO:0000256" key="1">
    <source>
        <dbReference type="ARBA" id="ARBA00000085"/>
    </source>
</evidence>
<dbReference type="EMBL" id="FQZU01000015">
    <property type="protein sequence ID" value="SHJ95811.1"/>
    <property type="molecule type" value="Genomic_DNA"/>
</dbReference>
<dbReference type="NCBIfam" id="TIGR00229">
    <property type="entry name" value="sensory_box"/>
    <property type="match status" value="1"/>
</dbReference>
<dbReference type="PANTHER" id="PTHR43065">
    <property type="entry name" value="SENSOR HISTIDINE KINASE"/>
    <property type="match status" value="1"/>
</dbReference>
<evidence type="ECO:0000256" key="5">
    <source>
        <dbReference type="ARBA" id="ARBA00022741"/>
    </source>
</evidence>
<dbReference type="SMART" id="SM00086">
    <property type="entry name" value="PAC"/>
    <property type="match status" value="3"/>
</dbReference>
<dbReference type="InterPro" id="IPR003661">
    <property type="entry name" value="HisK_dim/P_dom"/>
</dbReference>
<dbReference type="Pfam" id="PF00989">
    <property type="entry name" value="PAS"/>
    <property type="match status" value="1"/>
</dbReference>
<dbReference type="SMART" id="SM00448">
    <property type="entry name" value="REC"/>
    <property type="match status" value="1"/>
</dbReference>
<dbReference type="InterPro" id="IPR035965">
    <property type="entry name" value="PAS-like_dom_sf"/>
</dbReference>
<dbReference type="InterPro" id="IPR005467">
    <property type="entry name" value="His_kinase_dom"/>
</dbReference>
<comment type="catalytic activity">
    <reaction evidence="1">
        <text>ATP + protein L-histidine = ADP + protein N-phospho-L-histidine.</text>
        <dbReference type="EC" id="2.7.13.3"/>
    </reaction>
</comment>
<dbReference type="SUPFAM" id="SSF55874">
    <property type="entry name" value="ATPase domain of HSP90 chaperone/DNA topoisomerase II/histidine kinase"/>
    <property type="match status" value="1"/>
</dbReference>
<dbReference type="SMART" id="SM00387">
    <property type="entry name" value="HATPase_c"/>
    <property type="match status" value="1"/>
</dbReference>
<protein>
    <recommendedName>
        <fullName evidence="2">histidine kinase</fullName>
        <ecNumber evidence="2">2.7.13.3</ecNumber>
    </recommendedName>
</protein>
<dbReference type="PROSITE" id="PS50109">
    <property type="entry name" value="HIS_KIN"/>
    <property type="match status" value="1"/>
</dbReference>
<evidence type="ECO:0000256" key="4">
    <source>
        <dbReference type="ARBA" id="ARBA00022679"/>
    </source>
</evidence>
<dbReference type="PANTHER" id="PTHR43065:SF42">
    <property type="entry name" value="TWO-COMPONENT SENSOR PPRA"/>
    <property type="match status" value="1"/>
</dbReference>
<dbReference type="PROSITE" id="PS50110">
    <property type="entry name" value="RESPONSE_REGULATORY"/>
    <property type="match status" value="1"/>
</dbReference>
<evidence type="ECO:0000313" key="15">
    <source>
        <dbReference type="EMBL" id="SHJ95811.1"/>
    </source>
</evidence>
<dbReference type="Pfam" id="PF02518">
    <property type="entry name" value="HATPase_c"/>
    <property type="match status" value="1"/>
</dbReference>
<feature type="domain" description="PAS" evidence="13">
    <location>
        <begin position="150"/>
        <end position="220"/>
    </location>
</feature>
<dbReference type="OrthoDB" id="5476885at2"/>
<evidence type="ECO:0000256" key="7">
    <source>
        <dbReference type="ARBA" id="ARBA00022840"/>
    </source>
</evidence>
<accession>A0A1M6NJ92</accession>
<evidence type="ECO:0000256" key="10">
    <source>
        <dbReference type="SAM" id="Coils"/>
    </source>
</evidence>
<dbReference type="InterPro" id="IPR000014">
    <property type="entry name" value="PAS"/>
</dbReference>
<keyword evidence="6" id="KW-0418">Kinase</keyword>
<evidence type="ECO:0000256" key="2">
    <source>
        <dbReference type="ARBA" id="ARBA00012438"/>
    </source>
</evidence>
<dbReference type="CDD" id="cd00130">
    <property type="entry name" value="PAS"/>
    <property type="match status" value="1"/>
</dbReference>
<sequence length="782" mass="87854">MQAKPSYEDLEKTVIKLRRQLSSSADILDETGRMAKIGGWEFDLETGKAAWTRSLYDILEFDGTEPVSPLEHMHYYSEDGRLALESAIAECLETGKPFDLEVNRKTWSNREIWCRLTGEAVFEEGVPRKVRGTFQDITSRKQAEIDLRSSEQKYHDYISHAPYGVFVTNEHGEYLEVNSEARRQTGYSEEELLSMSILSLVPPESHEEGKAHFQQLVKNGKAYGELPLIRKDGEVRWWSVFATKLSETRFLGYTNDITDRKIMEQELRRRENLMSRVFDILPVGLWFADKKGRLLRGNPMGQKIWGGEPKVGQEEYGVFKARKLPSGEEVGPEDWALAKTVNEGVTILDEILEIEAFDGEKRVILNYTAPVLDHKGEVEAAVVVNLDITQRQRAEEEKQRLQRQLLQAQKMESVGRLAGGVAHDFNNMLGVIVGHAEMALDATAMDAKIREDLTEILDAAKRSANLTRQLLGFARKQIARPIVMNLNDSVDSMLKMLRRLIGENIALNWSPSPDVWPVEMDPSQVDQILANLAVNVKDAIQGVGRMTIATYNASLNNRKSQESADFTPGDYVVLEVGDNGKGMDEETMHMIFEPFFTTKGVGEGTGLGLATVYGIVRQNKGFIKVESEPGQGTVFRIYLPRSLKNETALRKASPAPAPGTETILVVEDEKAILNMCTAILKRNGYQVLASSTPHEALEIVRQWDGPLDLVITDVVMPEMNGSAMKSRLEEIRPGLKHLFMSGYTSNVIAHHGVLDRGVRYIQKPFSVNDFLSKIRKVLDGKI</sequence>
<dbReference type="InterPro" id="IPR001610">
    <property type="entry name" value="PAC"/>
</dbReference>
<keyword evidence="8" id="KW-0902">Two-component regulatory system</keyword>
<dbReference type="PRINTS" id="PR00344">
    <property type="entry name" value="BCTRLSENSOR"/>
</dbReference>
<keyword evidence="3 9" id="KW-0597">Phosphoprotein</keyword>
<dbReference type="InterPro" id="IPR011006">
    <property type="entry name" value="CheY-like_superfamily"/>
</dbReference>
<proteinExistence type="predicted"/>
<dbReference type="PROSITE" id="PS50112">
    <property type="entry name" value="PAS"/>
    <property type="match status" value="1"/>
</dbReference>
<dbReference type="GO" id="GO:0005524">
    <property type="term" value="F:ATP binding"/>
    <property type="evidence" value="ECO:0007669"/>
    <property type="project" value="UniProtKB-KW"/>
</dbReference>
<keyword evidence="5" id="KW-0547">Nucleotide-binding</keyword>
<feature type="domain" description="PAC" evidence="14">
    <location>
        <begin position="348"/>
        <end position="400"/>
    </location>
</feature>
<keyword evidence="4" id="KW-0808">Transferase</keyword>
<dbReference type="SUPFAM" id="SSF52172">
    <property type="entry name" value="CheY-like"/>
    <property type="match status" value="1"/>
</dbReference>
<feature type="domain" description="Response regulatory" evidence="12">
    <location>
        <begin position="662"/>
        <end position="778"/>
    </location>
</feature>
<evidence type="ECO:0000259" key="14">
    <source>
        <dbReference type="PROSITE" id="PS50113"/>
    </source>
</evidence>
<keyword evidence="10" id="KW-0175">Coiled coil</keyword>
<organism evidence="15 16">
    <name type="scientific">Desulfatibacillum alkenivorans DSM 16219</name>
    <dbReference type="NCBI Taxonomy" id="1121393"/>
    <lineage>
        <taxon>Bacteria</taxon>
        <taxon>Pseudomonadati</taxon>
        <taxon>Thermodesulfobacteriota</taxon>
        <taxon>Desulfobacteria</taxon>
        <taxon>Desulfobacterales</taxon>
        <taxon>Desulfatibacillaceae</taxon>
        <taxon>Desulfatibacillum</taxon>
    </lineage>
</organism>
<feature type="coiled-coil region" evidence="10">
    <location>
        <begin position="384"/>
        <end position="414"/>
    </location>
</feature>
<dbReference type="Gene3D" id="3.30.450.20">
    <property type="entry name" value="PAS domain"/>
    <property type="match status" value="3"/>
</dbReference>
<feature type="domain" description="Histidine kinase" evidence="11">
    <location>
        <begin position="420"/>
        <end position="643"/>
    </location>
</feature>
<dbReference type="AlphaFoldDB" id="A0A1M6NJ92"/>
<dbReference type="Pfam" id="PF08448">
    <property type="entry name" value="PAS_4"/>
    <property type="match status" value="1"/>
</dbReference>
<keyword evidence="7" id="KW-0067">ATP-binding</keyword>
<dbReference type="InterPro" id="IPR004358">
    <property type="entry name" value="Sig_transdc_His_kin-like_C"/>
</dbReference>
<dbReference type="PROSITE" id="PS50113">
    <property type="entry name" value="PAC"/>
    <property type="match status" value="1"/>
</dbReference>
<gene>
    <name evidence="15" type="ORF">SAMN02745216_02605</name>
</gene>
<dbReference type="Pfam" id="PF13426">
    <property type="entry name" value="PAS_9"/>
    <property type="match status" value="1"/>
</dbReference>
<dbReference type="Pfam" id="PF00072">
    <property type="entry name" value="Response_reg"/>
    <property type="match status" value="1"/>
</dbReference>
<dbReference type="SUPFAM" id="SSF47384">
    <property type="entry name" value="Homodimeric domain of signal transducing histidine kinase"/>
    <property type="match status" value="1"/>
</dbReference>
<evidence type="ECO:0000256" key="3">
    <source>
        <dbReference type="ARBA" id="ARBA00022553"/>
    </source>
</evidence>
<dbReference type="Proteomes" id="UP000183994">
    <property type="component" value="Unassembled WGS sequence"/>
</dbReference>
<dbReference type="InterPro" id="IPR013656">
    <property type="entry name" value="PAS_4"/>
</dbReference>
<name>A0A1M6NJ92_9BACT</name>
<dbReference type="EC" id="2.7.13.3" evidence="2"/>
<dbReference type="RefSeq" id="WP_073476471.1">
    <property type="nucleotide sequence ID" value="NZ_FQZU01000015.1"/>
</dbReference>
<dbReference type="InterPro" id="IPR001789">
    <property type="entry name" value="Sig_transdc_resp-reg_receiver"/>
</dbReference>
<dbReference type="STRING" id="1121393.SAMN02745216_02605"/>
<evidence type="ECO:0000256" key="8">
    <source>
        <dbReference type="ARBA" id="ARBA00023012"/>
    </source>
</evidence>
<dbReference type="SUPFAM" id="SSF55785">
    <property type="entry name" value="PYP-like sensor domain (PAS domain)"/>
    <property type="match status" value="3"/>
</dbReference>
<dbReference type="GO" id="GO:0000155">
    <property type="term" value="F:phosphorelay sensor kinase activity"/>
    <property type="evidence" value="ECO:0007669"/>
    <property type="project" value="InterPro"/>
</dbReference>
<dbReference type="Gene3D" id="3.40.50.2300">
    <property type="match status" value="1"/>
</dbReference>
<dbReference type="InterPro" id="IPR000700">
    <property type="entry name" value="PAS-assoc_C"/>
</dbReference>
<dbReference type="InterPro" id="IPR036890">
    <property type="entry name" value="HATPase_C_sf"/>
</dbReference>
<reference evidence="16" key="1">
    <citation type="submission" date="2016-11" db="EMBL/GenBank/DDBJ databases">
        <authorList>
            <person name="Varghese N."/>
            <person name="Submissions S."/>
        </authorList>
    </citation>
    <scope>NUCLEOTIDE SEQUENCE [LARGE SCALE GENOMIC DNA]</scope>
    <source>
        <strain evidence="16">DSM 16219</strain>
    </source>
</reference>
<keyword evidence="16" id="KW-1185">Reference proteome</keyword>
<feature type="modified residue" description="4-aspartylphosphate" evidence="9">
    <location>
        <position position="713"/>
    </location>
</feature>
<dbReference type="InterPro" id="IPR003594">
    <property type="entry name" value="HATPase_dom"/>
</dbReference>
<dbReference type="CDD" id="cd00082">
    <property type="entry name" value="HisKA"/>
    <property type="match status" value="1"/>
</dbReference>
<dbReference type="SMART" id="SM00388">
    <property type="entry name" value="HisKA"/>
    <property type="match status" value="1"/>
</dbReference>
<evidence type="ECO:0000256" key="9">
    <source>
        <dbReference type="PROSITE-ProRule" id="PRU00169"/>
    </source>
</evidence>
<dbReference type="InterPro" id="IPR013767">
    <property type="entry name" value="PAS_fold"/>
</dbReference>
<evidence type="ECO:0000256" key="6">
    <source>
        <dbReference type="ARBA" id="ARBA00022777"/>
    </source>
</evidence>
<dbReference type="Gene3D" id="1.10.287.130">
    <property type="match status" value="1"/>
</dbReference>
<evidence type="ECO:0000259" key="13">
    <source>
        <dbReference type="PROSITE" id="PS50112"/>
    </source>
</evidence>
<dbReference type="GO" id="GO:0006355">
    <property type="term" value="P:regulation of DNA-templated transcription"/>
    <property type="evidence" value="ECO:0007669"/>
    <property type="project" value="InterPro"/>
</dbReference>
<evidence type="ECO:0000313" key="16">
    <source>
        <dbReference type="Proteomes" id="UP000183994"/>
    </source>
</evidence>
<dbReference type="SMART" id="SM00091">
    <property type="entry name" value="PAS"/>
    <property type="match status" value="2"/>
</dbReference>